<evidence type="ECO:0000313" key="2">
    <source>
        <dbReference type="Proteomes" id="UP000051260"/>
    </source>
</evidence>
<name>A0A0P1IP14_9RHOB</name>
<dbReference type="OrthoDB" id="8071960at2"/>
<dbReference type="Pfam" id="PF06191">
    <property type="entry name" value="DUF995"/>
    <property type="match status" value="1"/>
</dbReference>
<sequence length="159" mass="17981">MGNSTTVLTTLIVAAIFLAAGESLAKGKPKGAKRTDPQTIVQLYSGKTTNWRLGGSFYWAPNGTLQGIGQKEGTVGIGRWYVTTRGKLCNETDWYWLENGARQYKRFEECWEFVTAPNGTIWERFIPEKSNWYRHSISSQVRGNSHQTKFNKLKNDLGL</sequence>
<dbReference type="EMBL" id="CYUD01000011">
    <property type="protein sequence ID" value="CUK11116.1"/>
    <property type="molecule type" value="Genomic_DNA"/>
</dbReference>
<reference evidence="2" key="1">
    <citation type="submission" date="2015-09" db="EMBL/GenBank/DDBJ databases">
        <authorList>
            <person name="Rodrigo-Torres L."/>
            <person name="Arahal D.R."/>
        </authorList>
    </citation>
    <scope>NUCLEOTIDE SEQUENCE [LARGE SCALE GENOMIC DNA]</scope>
    <source>
        <strain evidence="2">CECT 5091</strain>
    </source>
</reference>
<evidence type="ECO:0000313" key="1">
    <source>
        <dbReference type="EMBL" id="CUK11116.1"/>
    </source>
</evidence>
<proteinExistence type="predicted"/>
<keyword evidence="2" id="KW-1185">Reference proteome</keyword>
<dbReference type="InterPro" id="IPR009337">
    <property type="entry name" value="DUF995"/>
</dbReference>
<gene>
    <name evidence="1" type="ORF">RUE5091_03378</name>
</gene>
<dbReference type="AlphaFoldDB" id="A0A0P1IP14"/>
<dbReference type="RefSeq" id="WP_058283045.1">
    <property type="nucleotide sequence ID" value="NZ_CYUD01000011.1"/>
</dbReference>
<protein>
    <submittedName>
        <fullName evidence="1">Uncharacterized protein</fullName>
    </submittedName>
</protein>
<dbReference type="Proteomes" id="UP000051260">
    <property type="component" value="Unassembled WGS sequence"/>
</dbReference>
<accession>A0A0P1IP14</accession>
<organism evidence="1 2">
    <name type="scientific">Ruegeria denitrificans</name>
    <dbReference type="NCBI Taxonomy" id="1715692"/>
    <lineage>
        <taxon>Bacteria</taxon>
        <taxon>Pseudomonadati</taxon>
        <taxon>Pseudomonadota</taxon>
        <taxon>Alphaproteobacteria</taxon>
        <taxon>Rhodobacterales</taxon>
        <taxon>Roseobacteraceae</taxon>
        <taxon>Ruegeria</taxon>
    </lineage>
</organism>